<dbReference type="RefSeq" id="WP_050038741.1">
    <property type="nucleotide sequence ID" value="NZ_BAABDY010000009.1"/>
</dbReference>
<protein>
    <submittedName>
        <fullName evidence="1">MarR family transcriptional regulator</fullName>
    </submittedName>
</protein>
<reference evidence="1 2" key="1">
    <citation type="submission" date="2022-06" db="EMBL/GenBank/DDBJ databases">
        <title>Haloarcula sp. a new haloarchaeum isolate from saline soil.</title>
        <authorList>
            <person name="Strakova D."/>
            <person name="Galisteo C."/>
            <person name="Sanchez-Porro C."/>
            <person name="Ventosa A."/>
        </authorList>
    </citation>
    <scope>NUCLEOTIDE SEQUENCE [LARGE SCALE GENOMIC DNA]</scope>
    <source>
        <strain evidence="1 2">JCM 15760</strain>
    </source>
</reference>
<comment type="caution">
    <text evidence="1">The sequence shown here is derived from an EMBL/GenBank/DDBJ whole genome shotgun (WGS) entry which is preliminary data.</text>
</comment>
<sequence>MSQEEHAELSDLPPSALLVHRVLKESQPLTKREICEESYLCASTAGSALAELIDAGVVGYDYSTADARRRVYHLEH</sequence>
<name>A0ABU2F635_HALAR</name>
<gene>
    <name evidence="1" type="ORF">NC662_20325</name>
</gene>
<dbReference type="Gene3D" id="1.10.10.10">
    <property type="entry name" value="Winged helix-like DNA-binding domain superfamily/Winged helix DNA-binding domain"/>
    <property type="match status" value="1"/>
</dbReference>
<dbReference type="GeneID" id="25158163"/>
<evidence type="ECO:0000313" key="2">
    <source>
        <dbReference type="Proteomes" id="UP001248536"/>
    </source>
</evidence>
<keyword evidence="2" id="KW-1185">Reference proteome</keyword>
<evidence type="ECO:0000313" key="1">
    <source>
        <dbReference type="EMBL" id="MDS0256048.1"/>
    </source>
</evidence>
<dbReference type="SUPFAM" id="SSF46785">
    <property type="entry name" value="Winged helix' DNA-binding domain"/>
    <property type="match status" value="1"/>
</dbReference>
<proteinExistence type="predicted"/>
<dbReference type="InterPro" id="IPR036390">
    <property type="entry name" value="WH_DNA-bd_sf"/>
</dbReference>
<accession>A0ABU2F635</accession>
<organism evidence="1 2">
    <name type="scientific">Haloarcula argentinensis</name>
    <dbReference type="NCBI Taxonomy" id="43776"/>
    <lineage>
        <taxon>Archaea</taxon>
        <taxon>Methanobacteriati</taxon>
        <taxon>Methanobacteriota</taxon>
        <taxon>Stenosarchaea group</taxon>
        <taxon>Halobacteria</taxon>
        <taxon>Halobacteriales</taxon>
        <taxon>Haloarculaceae</taxon>
        <taxon>Haloarcula</taxon>
    </lineage>
</organism>
<dbReference type="EMBL" id="JAMQCP010000007">
    <property type="protein sequence ID" value="MDS0256048.1"/>
    <property type="molecule type" value="Genomic_DNA"/>
</dbReference>
<dbReference type="InterPro" id="IPR036388">
    <property type="entry name" value="WH-like_DNA-bd_sf"/>
</dbReference>
<dbReference type="Proteomes" id="UP001248536">
    <property type="component" value="Unassembled WGS sequence"/>
</dbReference>